<proteinExistence type="predicted"/>
<feature type="compositionally biased region" description="Polar residues" evidence="1">
    <location>
        <begin position="149"/>
        <end position="167"/>
    </location>
</feature>
<dbReference type="Pfam" id="PF05930">
    <property type="entry name" value="Phage_AlpA"/>
    <property type="match status" value="1"/>
</dbReference>
<accession>A0ABS7JK31</accession>
<feature type="region of interest" description="Disordered" evidence="1">
    <location>
        <begin position="140"/>
        <end position="172"/>
    </location>
</feature>
<organism evidence="2 3">
    <name type="scientific">Qipengyuania pacifica</name>
    <dbReference type="NCBI Taxonomy" id="2860199"/>
    <lineage>
        <taxon>Bacteria</taxon>
        <taxon>Pseudomonadati</taxon>
        <taxon>Pseudomonadota</taxon>
        <taxon>Alphaproteobacteria</taxon>
        <taxon>Sphingomonadales</taxon>
        <taxon>Erythrobacteraceae</taxon>
        <taxon>Qipengyuania</taxon>
    </lineage>
</organism>
<dbReference type="Gene3D" id="1.10.238.160">
    <property type="match status" value="1"/>
</dbReference>
<evidence type="ECO:0000313" key="3">
    <source>
        <dbReference type="Proteomes" id="UP000776651"/>
    </source>
</evidence>
<dbReference type="RefSeq" id="WP_221598826.1">
    <property type="nucleotide sequence ID" value="NZ_JAIGNQ010000004.1"/>
</dbReference>
<reference evidence="2 3" key="1">
    <citation type="submission" date="2021-08" db="EMBL/GenBank/DDBJ databases">
        <title>Comparative Genomics Analysis of the Genus Qipengyuania Reveals Extensive Genetic Diversity and Metabolic Versatility, Including the Description of Fifteen Novel Species.</title>
        <authorList>
            <person name="Liu Y."/>
        </authorList>
    </citation>
    <scope>NUCLEOTIDE SEQUENCE [LARGE SCALE GENOMIC DNA]</scope>
    <source>
        <strain evidence="2 3">GH25</strain>
    </source>
</reference>
<evidence type="ECO:0000313" key="2">
    <source>
        <dbReference type="EMBL" id="MBX7489755.1"/>
    </source>
</evidence>
<name>A0ABS7JK31_9SPHN</name>
<dbReference type="InterPro" id="IPR010260">
    <property type="entry name" value="AlpA"/>
</dbReference>
<gene>
    <name evidence="2" type="ORF">K3177_14700</name>
</gene>
<protein>
    <submittedName>
        <fullName evidence="2">AlpA family transcriptional regulator</fullName>
    </submittedName>
</protein>
<dbReference type="Proteomes" id="UP000776651">
    <property type="component" value="Unassembled WGS sequence"/>
</dbReference>
<dbReference type="EMBL" id="JAIGNQ010000004">
    <property type="protein sequence ID" value="MBX7489755.1"/>
    <property type="molecule type" value="Genomic_DNA"/>
</dbReference>
<comment type="caution">
    <text evidence="2">The sequence shown here is derived from an EMBL/GenBank/DDBJ whole genome shotgun (WGS) entry which is preliminary data.</text>
</comment>
<sequence>MEEVPISSVGPLLSQMLFLQVCLSEGHGPEQIAHAFKDDDDDAMRCRSAVLAAINLFRGPLMQGRFTTYARPFGGGSVTVMKPSDWEVDDLLPRFATCSYDPSNPFDANAEPTAWIFADASIETAILELHRSEYVSASNQADYEESSAHEQQTSPETFASERSTGTSEGKVFLRRGEVERMTGLRKSSIYERIRDDRFPKPEPIGKGRVVGWRFRDIEKWLDDPQ</sequence>
<keyword evidence="3" id="KW-1185">Reference proteome</keyword>
<evidence type="ECO:0000256" key="1">
    <source>
        <dbReference type="SAM" id="MobiDB-lite"/>
    </source>
</evidence>